<dbReference type="InterPro" id="IPR013870">
    <property type="entry name" value="Ribosomal_mL54"/>
</dbReference>
<protein>
    <recommendedName>
        <fullName evidence="3">Mitochondrial ribosomal protein L54</fullName>
    </recommendedName>
</protein>
<comment type="caution">
    <text evidence="1">The sequence shown here is derived from an EMBL/GenBank/DDBJ whole genome shotgun (WGS) entry which is preliminary data.</text>
</comment>
<gene>
    <name evidence="1" type="ORF">BSTOLATCC_MIC49201</name>
</gene>
<accession>A0AAU9JXF8</accession>
<evidence type="ECO:0000313" key="2">
    <source>
        <dbReference type="Proteomes" id="UP001162131"/>
    </source>
</evidence>
<dbReference type="Proteomes" id="UP001162131">
    <property type="component" value="Unassembled WGS sequence"/>
</dbReference>
<dbReference type="AlphaFoldDB" id="A0AAU9JXF8"/>
<keyword evidence="2" id="KW-1185">Reference proteome</keyword>
<sequence length="174" mass="20148">MLRRATLKLFKLTRGPKKGKGGSKEEVKIELTTDIINIFKDRSDPEIKPISEYPPWLAQLAKPIPHPLHVGIKLYRGEKYPMEPREARRLTKWQRKMKIKTWNEEYIRPIANDTSLEHKWGVQLPGGEQSDENADDALAPFFNLSLGSDWKAEVQEEIERLKLNIGHLKDKQLG</sequence>
<reference evidence="1" key="1">
    <citation type="submission" date="2021-09" db="EMBL/GenBank/DDBJ databases">
        <authorList>
            <consortium name="AG Swart"/>
            <person name="Singh M."/>
            <person name="Singh A."/>
            <person name="Seah K."/>
            <person name="Emmerich C."/>
        </authorList>
    </citation>
    <scope>NUCLEOTIDE SEQUENCE</scope>
    <source>
        <strain evidence="1">ATCC30299</strain>
    </source>
</reference>
<evidence type="ECO:0008006" key="3">
    <source>
        <dbReference type="Google" id="ProtNLM"/>
    </source>
</evidence>
<dbReference type="Pfam" id="PF08561">
    <property type="entry name" value="Ribosomal_L37"/>
    <property type="match status" value="1"/>
</dbReference>
<evidence type="ECO:0000313" key="1">
    <source>
        <dbReference type="EMBL" id="CAG9329569.1"/>
    </source>
</evidence>
<organism evidence="1 2">
    <name type="scientific">Blepharisma stoltei</name>
    <dbReference type="NCBI Taxonomy" id="1481888"/>
    <lineage>
        <taxon>Eukaryota</taxon>
        <taxon>Sar</taxon>
        <taxon>Alveolata</taxon>
        <taxon>Ciliophora</taxon>
        <taxon>Postciliodesmatophora</taxon>
        <taxon>Heterotrichea</taxon>
        <taxon>Heterotrichida</taxon>
        <taxon>Blepharismidae</taxon>
        <taxon>Blepharisma</taxon>
    </lineage>
</organism>
<proteinExistence type="predicted"/>
<dbReference type="EMBL" id="CAJZBQ010000048">
    <property type="protein sequence ID" value="CAG9329569.1"/>
    <property type="molecule type" value="Genomic_DNA"/>
</dbReference>
<name>A0AAU9JXF8_9CILI</name>